<evidence type="ECO:0000256" key="1">
    <source>
        <dbReference type="ARBA" id="ARBA00004874"/>
    </source>
</evidence>
<evidence type="ECO:0000256" key="4">
    <source>
        <dbReference type="ARBA" id="ARBA00023002"/>
    </source>
</evidence>
<dbReference type="SUPFAM" id="SSF51735">
    <property type="entry name" value="NAD(P)-binding Rossmann-fold domains"/>
    <property type="match status" value="1"/>
</dbReference>
<dbReference type="InterPro" id="IPR013328">
    <property type="entry name" value="6PGD_dom2"/>
</dbReference>
<dbReference type="SUPFAM" id="SSF48179">
    <property type="entry name" value="6-phosphogluconate dehydrogenase C-terminal domain-like"/>
    <property type="match status" value="1"/>
</dbReference>
<accession>A0ABQ0FWC9</accession>
<comment type="caution">
    <text evidence="8">The sequence shown here is derived from an EMBL/GenBank/DDBJ whole genome shotgun (WGS) entry which is preliminary data.</text>
</comment>
<dbReference type="EMBL" id="BAAFSV010000001">
    <property type="protein sequence ID" value="GAB1309816.1"/>
    <property type="molecule type" value="Genomic_DNA"/>
</dbReference>
<evidence type="ECO:0000256" key="5">
    <source>
        <dbReference type="ARBA" id="ARBA00023064"/>
    </source>
</evidence>
<keyword evidence="6" id="KW-0570">Pentose shunt</keyword>
<dbReference type="EC" id="1.1.1.44" evidence="3"/>
<reference evidence="8 9" key="1">
    <citation type="submission" date="2024-09" db="EMBL/GenBank/DDBJ databases">
        <title>Itraconazole resistance in Madurella fahalii resulting from another homologue of gene encoding cytochrome P450 14-alpha sterol demethylase (CYP51).</title>
        <authorList>
            <person name="Yoshioka I."/>
            <person name="Fahal A.H."/>
            <person name="Kaneko S."/>
            <person name="Yaguchi T."/>
        </authorList>
    </citation>
    <scope>NUCLEOTIDE SEQUENCE [LARGE SCALE GENOMIC DNA]</scope>
    <source>
        <strain evidence="8 9">IFM 68171</strain>
    </source>
</reference>
<dbReference type="RefSeq" id="XP_070911549.1">
    <property type="nucleotide sequence ID" value="XM_071055448.1"/>
</dbReference>
<name>A0ABQ0FWC9_9PEZI</name>
<dbReference type="GeneID" id="98170771"/>
<organism evidence="8 9">
    <name type="scientific">Madurella fahalii</name>
    <dbReference type="NCBI Taxonomy" id="1157608"/>
    <lineage>
        <taxon>Eukaryota</taxon>
        <taxon>Fungi</taxon>
        <taxon>Dikarya</taxon>
        <taxon>Ascomycota</taxon>
        <taxon>Pezizomycotina</taxon>
        <taxon>Sordariomycetes</taxon>
        <taxon>Sordariomycetidae</taxon>
        <taxon>Sordariales</taxon>
        <taxon>Sordariales incertae sedis</taxon>
        <taxon>Madurella</taxon>
    </lineage>
</organism>
<comment type="pathway">
    <text evidence="1">Carbohydrate degradation; pentose phosphate pathway; D-ribulose 5-phosphate from D-glucose 6-phosphate (oxidative stage): step 3/3.</text>
</comment>
<evidence type="ECO:0000313" key="8">
    <source>
        <dbReference type="EMBL" id="GAB1309816.1"/>
    </source>
</evidence>
<dbReference type="InterPro" id="IPR036291">
    <property type="entry name" value="NAD(P)-bd_dom_sf"/>
</dbReference>
<proteinExistence type="inferred from homology"/>
<evidence type="ECO:0000313" key="9">
    <source>
        <dbReference type="Proteomes" id="UP001628179"/>
    </source>
</evidence>
<keyword evidence="5" id="KW-0311">Gluconate utilization</keyword>
<dbReference type="InterPro" id="IPR008927">
    <property type="entry name" value="6-PGluconate_DH-like_C_sf"/>
</dbReference>
<evidence type="ECO:0000259" key="7">
    <source>
        <dbReference type="SMART" id="SM01350"/>
    </source>
</evidence>
<gene>
    <name evidence="8" type="ORF">MFIFM68171_00026</name>
</gene>
<sequence>MPRLEPYLAKGDIIMDASNEHWQATERRQTRLEPKGVHYICMGVSGGYHQHTVARPFYRGGGGGGGGEVALATVMPLLRKIAAKDGKGRPCVAKLGSDGCGHYVKMVHNGIEQGMMTALCEAWVVMDAGLGMSYEEIGSIFRKWNEDGPLRDKYLVRIGAQICTTRKRGNGSSFVLSDIRDKVVQDADDSEGTGTWCVEDGINLQVPHPTIATSHIFRVASADAAKREDLKNAIRGGTRPGKINDVVGKCNFIDQDVH</sequence>
<dbReference type="Gene3D" id="3.40.50.720">
    <property type="entry name" value="NAD(P)-binding Rossmann-like Domain"/>
    <property type="match status" value="1"/>
</dbReference>
<evidence type="ECO:0000256" key="2">
    <source>
        <dbReference type="ARBA" id="ARBA00008419"/>
    </source>
</evidence>
<evidence type="ECO:0000256" key="3">
    <source>
        <dbReference type="ARBA" id="ARBA00013011"/>
    </source>
</evidence>
<keyword evidence="4" id="KW-0560">Oxidoreductase</keyword>
<dbReference type="SMART" id="SM01350">
    <property type="entry name" value="6PGD"/>
    <property type="match status" value="1"/>
</dbReference>
<protein>
    <recommendedName>
        <fullName evidence="3">phosphogluconate dehydrogenase (NADP(+)-dependent, decarboxylating)</fullName>
        <ecNumber evidence="3">1.1.1.44</ecNumber>
    </recommendedName>
</protein>
<dbReference type="Pfam" id="PF03446">
    <property type="entry name" value="NAD_binding_2"/>
    <property type="match status" value="1"/>
</dbReference>
<dbReference type="PANTHER" id="PTHR11811">
    <property type="entry name" value="6-PHOSPHOGLUCONATE DEHYDROGENASE"/>
    <property type="match status" value="1"/>
</dbReference>
<keyword evidence="9" id="KW-1185">Reference proteome</keyword>
<evidence type="ECO:0000256" key="6">
    <source>
        <dbReference type="ARBA" id="ARBA00023126"/>
    </source>
</evidence>
<dbReference type="Gene3D" id="1.10.1040.10">
    <property type="entry name" value="N-(1-d-carboxylethyl)-l-norvaline Dehydrogenase, domain 2"/>
    <property type="match status" value="1"/>
</dbReference>
<dbReference type="InterPro" id="IPR006183">
    <property type="entry name" value="Pgluconate_DH"/>
</dbReference>
<dbReference type="InterPro" id="IPR006115">
    <property type="entry name" value="6PGDH_NADP-bd"/>
</dbReference>
<comment type="similarity">
    <text evidence="2">Belongs to the 6-phosphogluconate dehydrogenase family.</text>
</comment>
<dbReference type="Pfam" id="PF00393">
    <property type="entry name" value="6PGD"/>
    <property type="match status" value="1"/>
</dbReference>
<dbReference type="InterPro" id="IPR006114">
    <property type="entry name" value="6PGDH_C"/>
</dbReference>
<feature type="domain" description="6-phosphogluconate dehydrogenase C-terminal" evidence="7">
    <location>
        <begin position="101"/>
        <end position="258"/>
    </location>
</feature>
<dbReference type="Proteomes" id="UP001628179">
    <property type="component" value="Unassembled WGS sequence"/>
</dbReference>